<comment type="caution">
    <text evidence="1">The sequence shown here is derived from an EMBL/GenBank/DDBJ whole genome shotgun (WGS) entry which is preliminary data.</text>
</comment>
<dbReference type="AlphaFoldDB" id="A0A927MI66"/>
<keyword evidence="2" id="KW-1185">Reference proteome</keyword>
<evidence type="ECO:0000313" key="2">
    <source>
        <dbReference type="Proteomes" id="UP000658225"/>
    </source>
</evidence>
<gene>
    <name evidence="1" type="ORF">H4683_001938</name>
</gene>
<accession>A0A927MI66</accession>
<sequence>MHDYDLIYGVMSDSNPNILVPQIKRKAITEEFFINEITKNTTSTRQVSVHNQTICDKLVMKAVHYVKEGVVKHVEYISHGQQ</sequence>
<dbReference type="EMBL" id="JADBEL010000009">
    <property type="protein sequence ID" value="MBE1554860.1"/>
    <property type="molecule type" value="Genomic_DNA"/>
</dbReference>
<name>A0A927MI66_9BACL</name>
<evidence type="ECO:0000313" key="1">
    <source>
        <dbReference type="EMBL" id="MBE1554860.1"/>
    </source>
</evidence>
<organism evidence="1 2">
    <name type="scientific">Sporosarcina limicola</name>
    <dbReference type="NCBI Taxonomy" id="34101"/>
    <lineage>
        <taxon>Bacteria</taxon>
        <taxon>Bacillati</taxon>
        <taxon>Bacillota</taxon>
        <taxon>Bacilli</taxon>
        <taxon>Bacillales</taxon>
        <taxon>Caryophanaceae</taxon>
        <taxon>Sporosarcina</taxon>
    </lineage>
</organism>
<proteinExistence type="predicted"/>
<protein>
    <submittedName>
        <fullName evidence="1">Uncharacterized protein</fullName>
    </submittedName>
</protein>
<reference evidence="1" key="1">
    <citation type="submission" date="2020-10" db="EMBL/GenBank/DDBJ databases">
        <title>Genomic Encyclopedia of Type Strains, Phase IV (KMG-IV): sequencing the most valuable type-strain genomes for metagenomic binning, comparative biology and taxonomic classification.</title>
        <authorList>
            <person name="Goeker M."/>
        </authorList>
    </citation>
    <scope>NUCLEOTIDE SEQUENCE</scope>
    <source>
        <strain evidence="1">DSM 13886</strain>
    </source>
</reference>
<dbReference type="Proteomes" id="UP000658225">
    <property type="component" value="Unassembled WGS sequence"/>
</dbReference>